<evidence type="ECO:0000313" key="3">
    <source>
        <dbReference type="Proteomes" id="UP001271007"/>
    </source>
</evidence>
<evidence type="ECO:0000256" key="1">
    <source>
        <dbReference type="SAM" id="MobiDB-lite"/>
    </source>
</evidence>
<accession>A0AAJ0LWA8</accession>
<feature type="compositionally biased region" description="Basic and acidic residues" evidence="1">
    <location>
        <begin position="237"/>
        <end position="246"/>
    </location>
</feature>
<feature type="region of interest" description="Disordered" evidence="1">
    <location>
        <begin position="260"/>
        <end position="304"/>
    </location>
</feature>
<reference evidence="2" key="1">
    <citation type="submission" date="2023-04" db="EMBL/GenBank/DDBJ databases">
        <title>Black Yeasts Isolated from many extreme environments.</title>
        <authorList>
            <person name="Coleine C."/>
            <person name="Stajich J.E."/>
            <person name="Selbmann L."/>
        </authorList>
    </citation>
    <scope>NUCLEOTIDE SEQUENCE</scope>
    <source>
        <strain evidence="2">CCFEE 5312</strain>
    </source>
</reference>
<gene>
    <name evidence="2" type="ORF">LTR09_001861</name>
</gene>
<feature type="compositionally biased region" description="Basic and acidic residues" evidence="1">
    <location>
        <begin position="65"/>
        <end position="86"/>
    </location>
</feature>
<feature type="region of interest" description="Disordered" evidence="1">
    <location>
        <begin position="1"/>
        <end position="101"/>
    </location>
</feature>
<evidence type="ECO:0000313" key="2">
    <source>
        <dbReference type="EMBL" id="KAK3057677.1"/>
    </source>
</evidence>
<name>A0AAJ0LWA8_9PEZI</name>
<dbReference type="EMBL" id="JAWDJX010000003">
    <property type="protein sequence ID" value="KAK3057677.1"/>
    <property type="molecule type" value="Genomic_DNA"/>
</dbReference>
<feature type="compositionally biased region" description="Basic and acidic residues" evidence="1">
    <location>
        <begin position="268"/>
        <end position="289"/>
    </location>
</feature>
<evidence type="ECO:0008006" key="4">
    <source>
        <dbReference type="Google" id="ProtNLM"/>
    </source>
</evidence>
<dbReference type="Proteomes" id="UP001271007">
    <property type="component" value="Unassembled WGS sequence"/>
</dbReference>
<proteinExistence type="predicted"/>
<dbReference type="AlphaFoldDB" id="A0AAJ0LWA8"/>
<feature type="region of interest" description="Disordered" evidence="1">
    <location>
        <begin position="147"/>
        <end position="188"/>
    </location>
</feature>
<feature type="region of interest" description="Disordered" evidence="1">
    <location>
        <begin position="231"/>
        <end position="250"/>
    </location>
</feature>
<feature type="compositionally biased region" description="Basic and acidic residues" evidence="1">
    <location>
        <begin position="31"/>
        <end position="42"/>
    </location>
</feature>
<protein>
    <recommendedName>
        <fullName evidence="4">WW domain-containing protein</fullName>
    </recommendedName>
</protein>
<organism evidence="2 3">
    <name type="scientific">Extremus antarcticus</name>
    <dbReference type="NCBI Taxonomy" id="702011"/>
    <lineage>
        <taxon>Eukaryota</taxon>
        <taxon>Fungi</taxon>
        <taxon>Dikarya</taxon>
        <taxon>Ascomycota</taxon>
        <taxon>Pezizomycotina</taxon>
        <taxon>Dothideomycetes</taxon>
        <taxon>Dothideomycetidae</taxon>
        <taxon>Mycosphaerellales</taxon>
        <taxon>Extremaceae</taxon>
        <taxon>Extremus</taxon>
    </lineage>
</organism>
<keyword evidence="3" id="KW-1185">Reference proteome</keyword>
<sequence length="304" mass="34891">MADELGFKIKGAASDPIESRRRVTKTTARNPDPEEFARRLEKALLQQAANKPKASEAAPDSTSYAKEESTASDSHEPSSKELQRQDDLEEGETQEDTHEQQVQKYRWCKCFVDPSQFGGRDHYYLQMDTQESRWEEPKEPYWLWDAEKQQLDPAGLQQSSTQPTPNQPDPEYYGYNPKIHGTYDPNAPYAQYHNQKREEEAMAAQGITSQVPSSDGAYNVAGTFNRFTGNFQTGEQSAERHNDFNKSGRQMSAYYDVDAAANSHNGKSLKEERRNEKLSKKQIKELADKRRAKKEKKRLDFYKS</sequence>
<comment type="caution">
    <text evidence="2">The sequence shown here is derived from an EMBL/GenBank/DDBJ whole genome shotgun (WGS) entry which is preliminary data.</text>
</comment>